<accession>A0A6N7EG00</accession>
<dbReference type="AlphaFoldDB" id="A0A6N7EG00"/>
<sequence>MAGRSRYDGLEVAVVVVADGDGEREVRYLRRRPIPAVAAVPLAHHRVRPDDRLDLISARYLGDPTASWRICDANRALDPDELVGPRAESRILVIPTPGV</sequence>
<keyword evidence="2" id="KW-1185">Reference proteome</keyword>
<reference evidence="1 2" key="1">
    <citation type="submission" date="2019-10" db="EMBL/GenBank/DDBJ databases">
        <title>Georgenia wutianyii sp. nov. and Georgenia yuyongxinii sp. nov. isolated from plateau pika (Ochotona curzoniae) in the Qinghai-Tibet plateau of China.</title>
        <authorList>
            <person name="Tian Z."/>
        </authorList>
    </citation>
    <scope>NUCLEOTIDE SEQUENCE [LARGE SCALE GENOMIC DNA]</scope>
    <source>
        <strain evidence="1 2">JCM 19765</strain>
    </source>
</reference>
<dbReference type="EMBL" id="WHPC01000032">
    <property type="protein sequence ID" value="MPV37322.1"/>
    <property type="molecule type" value="Genomic_DNA"/>
</dbReference>
<evidence type="ECO:0000313" key="1">
    <source>
        <dbReference type="EMBL" id="MPV37322.1"/>
    </source>
</evidence>
<dbReference type="RefSeq" id="WP_152196121.1">
    <property type="nucleotide sequence ID" value="NZ_VUKD01000004.1"/>
</dbReference>
<name>A0A6N7EG00_9MICO</name>
<dbReference type="OrthoDB" id="9815939at2"/>
<organism evidence="1 2">
    <name type="scientific">Georgenia subflava</name>
    <dbReference type="NCBI Taxonomy" id="1622177"/>
    <lineage>
        <taxon>Bacteria</taxon>
        <taxon>Bacillati</taxon>
        <taxon>Actinomycetota</taxon>
        <taxon>Actinomycetes</taxon>
        <taxon>Micrococcales</taxon>
        <taxon>Bogoriellaceae</taxon>
        <taxon>Georgenia</taxon>
    </lineage>
</organism>
<gene>
    <name evidence="1" type="ORF">GB881_09710</name>
</gene>
<protein>
    <submittedName>
        <fullName evidence="1">LysM domain-containing protein</fullName>
    </submittedName>
</protein>
<comment type="caution">
    <text evidence="1">The sequence shown here is derived from an EMBL/GenBank/DDBJ whole genome shotgun (WGS) entry which is preliminary data.</text>
</comment>
<dbReference type="Proteomes" id="UP000437709">
    <property type="component" value="Unassembled WGS sequence"/>
</dbReference>
<proteinExistence type="predicted"/>
<evidence type="ECO:0000313" key="2">
    <source>
        <dbReference type="Proteomes" id="UP000437709"/>
    </source>
</evidence>